<gene>
    <name evidence="1" type="ORF">CEXT_48151</name>
</gene>
<dbReference type="EMBL" id="BPLR01014478">
    <property type="protein sequence ID" value="GIY69042.1"/>
    <property type="molecule type" value="Genomic_DNA"/>
</dbReference>
<evidence type="ECO:0000313" key="2">
    <source>
        <dbReference type="Proteomes" id="UP001054945"/>
    </source>
</evidence>
<reference evidence="1 2" key="1">
    <citation type="submission" date="2021-06" db="EMBL/GenBank/DDBJ databases">
        <title>Caerostris extrusa draft genome.</title>
        <authorList>
            <person name="Kono N."/>
            <person name="Arakawa K."/>
        </authorList>
    </citation>
    <scope>NUCLEOTIDE SEQUENCE [LARGE SCALE GENOMIC DNA]</scope>
</reference>
<dbReference type="AlphaFoldDB" id="A0AAV4VFX3"/>
<organism evidence="1 2">
    <name type="scientific">Caerostris extrusa</name>
    <name type="common">Bark spider</name>
    <name type="synonym">Caerostris bankana</name>
    <dbReference type="NCBI Taxonomy" id="172846"/>
    <lineage>
        <taxon>Eukaryota</taxon>
        <taxon>Metazoa</taxon>
        <taxon>Ecdysozoa</taxon>
        <taxon>Arthropoda</taxon>
        <taxon>Chelicerata</taxon>
        <taxon>Arachnida</taxon>
        <taxon>Araneae</taxon>
        <taxon>Araneomorphae</taxon>
        <taxon>Entelegynae</taxon>
        <taxon>Araneoidea</taxon>
        <taxon>Araneidae</taxon>
        <taxon>Caerostris</taxon>
    </lineage>
</organism>
<dbReference type="Proteomes" id="UP001054945">
    <property type="component" value="Unassembled WGS sequence"/>
</dbReference>
<keyword evidence="2" id="KW-1185">Reference proteome</keyword>
<comment type="caution">
    <text evidence="1">The sequence shown here is derived from an EMBL/GenBank/DDBJ whole genome shotgun (WGS) entry which is preliminary data.</text>
</comment>
<name>A0AAV4VFX3_CAEEX</name>
<protein>
    <submittedName>
        <fullName evidence="1">Uncharacterized protein</fullName>
    </submittedName>
</protein>
<proteinExistence type="predicted"/>
<sequence>MAGQNTRAEIYTHPSNIFHELRKDSKCVLESKPFIERGKQYEALQIKSLNVLPMPYKYYRIEKRRYSYTPEESTVRNRYPFLSNARHCFL</sequence>
<evidence type="ECO:0000313" key="1">
    <source>
        <dbReference type="EMBL" id="GIY69042.1"/>
    </source>
</evidence>
<accession>A0AAV4VFX3</accession>